<evidence type="ECO:0000313" key="4">
    <source>
        <dbReference type="Proteomes" id="UP000824219"/>
    </source>
</evidence>
<sequence length="157" mass="17397">MNVSKKLLIYLLMLSGCRVPAAGSTPDLLSCCFEEFTNGSVMYRLNQTVESANLSWNRNETPITDEVTKEVDPNIVVALGPNWITLYRNYSGIVLSIQHVHMNREKKVHCTVSCEPRNTNLHSEDPPPGFALNSAPEVGVGVFLFLVLFIVAISSMI</sequence>
<dbReference type="Proteomes" id="UP000824219">
    <property type="component" value="Linkage Group LG18"/>
</dbReference>
<comment type="caution">
    <text evidence="3">The sequence shown here is derived from an EMBL/GenBank/DDBJ whole genome shotgun (WGS) entry which is preliminary data.</text>
</comment>
<keyword evidence="4" id="KW-1185">Reference proteome</keyword>
<feature type="signal peptide" evidence="2">
    <location>
        <begin position="1"/>
        <end position="23"/>
    </location>
</feature>
<reference evidence="3 4" key="1">
    <citation type="submission" date="2021-06" db="EMBL/GenBank/DDBJ databases">
        <title>Chromosome-level genome assembly of the red-tail catfish (Hemibagrus wyckioides).</title>
        <authorList>
            <person name="Shao F."/>
        </authorList>
    </citation>
    <scope>NUCLEOTIDE SEQUENCE [LARGE SCALE GENOMIC DNA]</scope>
    <source>
        <strain evidence="3">EC202008001</strain>
        <tissue evidence="3">Blood</tissue>
    </source>
</reference>
<keyword evidence="1" id="KW-0472">Membrane</keyword>
<organism evidence="3 4">
    <name type="scientific">Hemibagrus wyckioides</name>
    <dbReference type="NCBI Taxonomy" id="337641"/>
    <lineage>
        <taxon>Eukaryota</taxon>
        <taxon>Metazoa</taxon>
        <taxon>Chordata</taxon>
        <taxon>Craniata</taxon>
        <taxon>Vertebrata</taxon>
        <taxon>Euteleostomi</taxon>
        <taxon>Actinopterygii</taxon>
        <taxon>Neopterygii</taxon>
        <taxon>Teleostei</taxon>
        <taxon>Ostariophysi</taxon>
        <taxon>Siluriformes</taxon>
        <taxon>Bagridae</taxon>
        <taxon>Hemibagrus</taxon>
    </lineage>
</organism>
<keyword evidence="2" id="KW-0732">Signal</keyword>
<accession>A0A9D3NFK5</accession>
<dbReference type="EMBL" id="JAHKSW010000018">
    <property type="protein sequence ID" value="KAG7320684.1"/>
    <property type="molecule type" value="Genomic_DNA"/>
</dbReference>
<name>A0A9D3NFK5_9TELE</name>
<evidence type="ECO:0000256" key="2">
    <source>
        <dbReference type="SAM" id="SignalP"/>
    </source>
</evidence>
<protein>
    <submittedName>
        <fullName evidence="3">Uncharacterized protein</fullName>
    </submittedName>
</protein>
<keyword evidence="1" id="KW-0812">Transmembrane</keyword>
<keyword evidence="1" id="KW-1133">Transmembrane helix</keyword>
<feature type="chain" id="PRO_5038931753" evidence="2">
    <location>
        <begin position="24"/>
        <end position="157"/>
    </location>
</feature>
<evidence type="ECO:0000313" key="3">
    <source>
        <dbReference type="EMBL" id="KAG7320684.1"/>
    </source>
</evidence>
<evidence type="ECO:0000256" key="1">
    <source>
        <dbReference type="SAM" id="Phobius"/>
    </source>
</evidence>
<dbReference type="OrthoDB" id="10532946at2759"/>
<dbReference type="AlphaFoldDB" id="A0A9D3NFK5"/>
<proteinExistence type="predicted"/>
<dbReference type="PROSITE" id="PS51257">
    <property type="entry name" value="PROKAR_LIPOPROTEIN"/>
    <property type="match status" value="1"/>
</dbReference>
<feature type="transmembrane region" description="Helical" evidence="1">
    <location>
        <begin position="138"/>
        <end position="156"/>
    </location>
</feature>
<gene>
    <name evidence="3" type="ORF">KOW79_015099</name>
</gene>